<comment type="caution">
    <text evidence="2">The sequence shown here is derived from an EMBL/GenBank/DDBJ whole genome shotgun (WGS) entry which is preliminary data.</text>
</comment>
<keyword evidence="3" id="KW-1185">Reference proteome</keyword>
<dbReference type="Proteomes" id="UP000612585">
    <property type="component" value="Unassembled WGS sequence"/>
</dbReference>
<name>A0A8J3ZG67_9ACTN</name>
<protein>
    <submittedName>
        <fullName evidence="2">Uncharacterized protein</fullName>
    </submittedName>
</protein>
<reference evidence="2" key="1">
    <citation type="submission" date="2021-01" db="EMBL/GenBank/DDBJ databases">
        <title>Whole genome shotgun sequence of Virgisporangium aurantiacum NBRC 16421.</title>
        <authorList>
            <person name="Komaki H."/>
            <person name="Tamura T."/>
        </authorList>
    </citation>
    <scope>NUCLEOTIDE SEQUENCE</scope>
    <source>
        <strain evidence="2">NBRC 16421</strain>
    </source>
</reference>
<gene>
    <name evidence="2" type="ORF">Vau01_085260</name>
</gene>
<evidence type="ECO:0000313" key="3">
    <source>
        <dbReference type="Proteomes" id="UP000612585"/>
    </source>
</evidence>
<organism evidence="2 3">
    <name type="scientific">Virgisporangium aurantiacum</name>
    <dbReference type="NCBI Taxonomy" id="175570"/>
    <lineage>
        <taxon>Bacteria</taxon>
        <taxon>Bacillati</taxon>
        <taxon>Actinomycetota</taxon>
        <taxon>Actinomycetes</taxon>
        <taxon>Micromonosporales</taxon>
        <taxon>Micromonosporaceae</taxon>
        <taxon>Virgisporangium</taxon>
    </lineage>
</organism>
<proteinExistence type="predicted"/>
<sequence>MQGSRSRRVAGIGQPRSVDYHGCGRSSYYRYRTRPGRPFSVVRPPQETRPTVAPQADQNPYRLGCKKVSIAAEIPTVHHIETFEYGAEGRPACDYGDRDGSCFAGQDAWRR</sequence>
<dbReference type="AlphaFoldDB" id="A0A8J3ZG67"/>
<evidence type="ECO:0000256" key="1">
    <source>
        <dbReference type="SAM" id="MobiDB-lite"/>
    </source>
</evidence>
<feature type="region of interest" description="Disordered" evidence="1">
    <location>
        <begin position="34"/>
        <end position="58"/>
    </location>
</feature>
<evidence type="ECO:0000313" key="2">
    <source>
        <dbReference type="EMBL" id="GIJ61010.1"/>
    </source>
</evidence>
<dbReference type="EMBL" id="BOPG01000063">
    <property type="protein sequence ID" value="GIJ61010.1"/>
    <property type="molecule type" value="Genomic_DNA"/>
</dbReference>
<accession>A0A8J3ZG67</accession>